<feature type="transmembrane region" description="Helical" evidence="6">
    <location>
        <begin position="73"/>
        <end position="99"/>
    </location>
</feature>
<feature type="transmembrane region" description="Helical" evidence="6">
    <location>
        <begin position="381"/>
        <end position="404"/>
    </location>
</feature>
<keyword evidence="3 6" id="KW-0812">Transmembrane</keyword>
<reference evidence="7" key="1">
    <citation type="submission" date="2024-01" db="EMBL/GenBank/DDBJ databases">
        <title>Sequencing the genomes of a sandfly, Sergentomyia squamirostris, and its two endosymbionts.</title>
        <authorList>
            <person name="Itokawa K."/>
            <person name="Sanjoba C."/>
        </authorList>
    </citation>
    <scope>NUCLEOTIDE SEQUENCE</scope>
    <source>
        <strain evidence="7">WSSQ</strain>
    </source>
</reference>
<evidence type="ECO:0000256" key="4">
    <source>
        <dbReference type="ARBA" id="ARBA00022989"/>
    </source>
</evidence>
<feature type="transmembrane region" description="Helical" evidence="6">
    <location>
        <begin position="151"/>
        <end position="169"/>
    </location>
</feature>
<dbReference type="AlphaFoldDB" id="A0AAT9GDE1"/>
<name>A0AAT9GDE1_9RICK</name>
<gene>
    <name evidence="7" type="ORF">DMENIID0003_09440</name>
</gene>
<feature type="transmembrane region" description="Helical" evidence="6">
    <location>
        <begin position="319"/>
        <end position="343"/>
    </location>
</feature>
<comment type="similarity">
    <text evidence="2">Belongs to the purine-cytosine permease (2.A.39) family.</text>
</comment>
<dbReference type="EMBL" id="AP029172">
    <property type="protein sequence ID" value="BFD47870.1"/>
    <property type="molecule type" value="Genomic_DNA"/>
</dbReference>
<dbReference type="InterPro" id="IPR030191">
    <property type="entry name" value="CodB"/>
</dbReference>
<comment type="subcellular location">
    <subcellularLocation>
        <location evidence="1">Membrane</location>
        <topology evidence="1">Multi-pass membrane protein</topology>
    </subcellularLocation>
</comment>
<dbReference type="GO" id="GO:0015209">
    <property type="term" value="F:cytosine transmembrane transporter activity"/>
    <property type="evidence" value="ECO:0007669"/>
    <property type="project" value="InterPro"/>
</dbReference>
<evidence type="ECO:0000256" key="5">
    <source>
        <dbReference type="ARBA" id="ARBA00023136"/>
    </source>
</evidence>
<feature type="transmembrane region" description="Helical" evidence="6">
    <location>
        <begin position="256"/>
        <end position="279"/>
    </location>
</feature>
<dbReference type="InterPro" id="IPR001248">
    <property type="entry name" value="Pur-cyt_permease"/>
</dbReference>
<organism evidence="7">
    <name type="scientific">Wolbachia endosymbiont of Sergentomyia squamirostris</name>
    <dbReference type="NCBI Taxonomy" id="3113640"/>
    <lineage>
        <taxon>Bacteria</taxon>
        <taxon>Pseudomonadati</taxon>
        <taxon>Pseudomonadota</taxon>
        <taxon>Alphaproteobacteria</taxon>
        <taxon>Rickettsiales</taxon>
        <taxon>Anaplasmataceae</taxon>
        <taxon>Wolbachieae</taxon>
        <taxon>Wolbachia</taxon>
    </lineage>
</organism>
<accession>A0AAT9GDE1</accession>
<sequence length="417" mass="46183">MKYTSQTYIDLTAIQAGAVFCVPAFMLGYMLTTKYGVTSSLISIIIANLILTMLGLCFAVLSVRRPCNTIEQVLHYFGVHGTWLYGLGIIMCLVFWFSIQQNIMVNTIIEFPLLKMKDLPYVFVATNCIIGFAITLLVSRGITALKSFANIATPFLIIVTIIAILQLFYKHTLPDIILTSNMTLKGVPLIIAASLGAIFDIPTYYRFARTNLDAYVSVILTFFICYFFVIGTGVYFALCVPDSSFIEVLLSSGNDLWKLLCIPSIILLCWTTNNLNLYSAGVNVNFLLPKVSLPFCITIIGIVGTVLSCTNIILKFEELLNVITIVIGSQGSVIVTCFVLDKLQPIQYTSSAQKTNLICAIFGIIYGLLSLLKVHDITTGFIYTDAAIVSSFAVLCTRTFLFIYKNYCEKNKPTNSQ</sequence>
<dbReference type="PANTHER" id="PTHR30569:SF0">
    <property type="entry name" value="CYTOSINE PERMEASE"/>
    <property type="match status" value="1"/>
</dbReference>
<feature type="transmembrane region" description="Helical" evidence="6">
    <location>
        <begin position="355"/>
        <end position="375"/>
    </location>
</feature>
<keyword evidence="5 6" id="KW-0472">Membrane</keyword>
<dbReference type="GO" id="GO:0005886">
    <property type="term" value="C:plasma membrane"/>
    <property type="evidence" value="ECO:0007669"/>
    <property type="project" value="TreeGrafter"/>
</dbReference>
<evidence type="ECO:0000256" key="6">
    <source>
        <dbReference type="SAM" id="Phobius"/>
    </source>
</evidence>
<evidence type="ECO:0000313" key="7">
    <source>
        <dbReference type="EMBL" id="BFD47870.1"/>
    </source>
</evidence>
<feature type="transmembrane region" description="Helical" evidence="6">
    <location>
        <begin position="214"/>
        <end position="236"/>
    </location>
</feature>
<evidence type="ECO:0000256" key="3">
    <source>
        <dbReference type="ARBA" id="ARBA00022692"/>
    </source>
</evidence>
<feature type="transmembrane region" description="Helical" evidence="6">
    <location>
        <begin position="119"/>
        <end position="139"/>
    </location>
</feature>
<evidence type="ECO:0000256" key="2">
    <source>
        <dbReference type="ARBA" id="ARBA00008974"/>
    </source>
</evidence>
<protein>
    <submittedName>
        <fullName evidence="7">Cytosine permease</fullName>
    </submittedName>
</protein>
<feature type="transmembrane region" description="Helical" evidence="6">
    <location>
        <begin position="37"/>
        <end position="61"/>
    </location>
</feature>
<dbReference type="PANTHER" id="PTHR30569">
    <property type="entry name" value="CYTOSINE TRANSPORTER CODB"/>
    <property type="match status" value="1"/>
</dbReference>
<feature type="transmembrane region" description="Helical" evidence="6">
    <location>
        <begin position="189"/>
        <end position="207"/>
    </location>
</feature>
<evidence type="ECO:0000256" key="1">
    <source>
        <dbReference type="ARBA" id="ARBA00004141"/>
    </source>
</evidence>
<keyword evidence="4 6" id="KW-1133">Transmembrane helix</keyword>
<feature type="transmembrane region" description="Helical" evidence="6">
    <location>
        <begin position="12"/>
        <end position="31"/>
    </location>
</feature>
<dbReference type="Pfam" id="PF02133">
    <property type="entry name" value="Transp_cyt_pur"/>
    <property type="match status" value="1"/>
</dbReference>
<feature type="transmembrane region" description="Helical" evidence="6">
    <location>
        <begin position="291"/>
        <end position="313"/>
    </location>
</feature>
<proteinExistence type="inferred from homology"/>
<dbReference type="Gene3D" id="1.10.4160.10">
    <property type="entry name" value="Hydantoin permease"/>
    <property type="match status" value="1"/>
</dbReference>